<proteinExistence type="predicted"/>
<gene>
    <name evidence="1" type="ORF">COY67_03180</name>
</gene>
<evidence type="ECO:0000313" key="2">
    <source>
        <dbReference type="Proteomes" id="UP000228689"/>
    </source>
</evidence>
<dbReference type="AlphaFoldDB" id="A0A2M7RBL5"/>
<dbReference type="InterPro" id="IPR036388">
    <property type="entry name" value="WH-like_DNA-bd_sf"/>
</dbReference>
<accession>A0A2M7RBL5</accession>
<sequence>MLEQLFSSRTREKLLNLFLFNQNKRYFVREITRVIGERLNSVRRELANLEKFELVISEDADRRKYYRLNKDFILLQELTNLFVKARLLWEKKVSNIIKKYTGIKYLSLLGFFVDDEDSKTDILIVGRIGKKEIANFVREIEKITHQPLRYTHFTTQEFNYRREVTDKFLYDLLERKSITLLDRTKQ</sequence>
<dbReference type="InterPro" id="IPR036390">
    <property type="entry name" value="WH_DNA-bd_sf"/>
</dbReference>
<dbReference type="Proteomes" id="UP000228689">
    <property type="component" value="Unassembled WGS sequence"/>
</dbReference>
<dbReference type="CDD" id="cd00090">
    <property type="entry name" value="HTH_ARSR"/>
    <property type="match status" value="1"/>
</dbReference>
<dbReference type="EMBL" id="PFMC01000075">
    <property type="protein sequence ID" value="PIY94044.1"/>
    <property type="molecule type" value="Genomic_DNA"/>
</dbReference>
<name>A0A2M7RBL5_9BACT</name>
<protein>
    <recommendedName>
        <fullName evidence="3">HTH arsR-type domain-containing protein</fullName>
    </recommendedName>
</protein>
<dbReference type="Gene3D" id="1.10.10.10">
    <property type="entry name" value="Winged helix-like DNA-binding domain superfamily/Winged helix DNA-binding domain"/>
    <property type="match status" value="1"/>
</dbReference>
<evidence type="ECO:0008006" key="3">
    <source>
        <dbReference type="Google" id="ProtNLM"/>
    </source>
</evidence>
<dbReference type="InterPro" id="IPR011991">
    <property type="entry name" value="ArsR-like_HTH"/>
</dbReference>
<reference evidence="2" key="1">
    <citation type="submission" date="2017-09" db="EMBL/GenBank/DDBJ databases">
        <title>Depth-based differentiation of microbial function through sediment-hosted aquifers and enrichment of novel symbionts in the deep terrestrial subsurface.</title>
        <authorList>
            <person name="Probst A.J."/>
            <person name="Ladd B."/>
            <person name="Jarett J.K."/>
            <person name="Geller-Mcgrath D.E."/>
            <person name="Sieber C.M.K."/>
            <person name="Emerson J.B."/>
            <person name="Anantharaman K."/>
            <person name="Thomas B.C."/>
            <person name="Malmstrom R."/>
            <person name="Stieglmeier M."/>
            <person name="Klingl A."/>
            <person name="Woyke T."/>
            <person name="Ryan C.M."/>
            <person name="Banfield J.F."/>
        </authorList>
    </citation>
    <scope>NUCLEOTIDE SEQUENCE [LARGE SCALE GENOMIC DNA]</scope>
</reference>
<organism evidence="1 2">
    <name type="scientific">Candidatus Komeilibacteria bacterium CG_4_10_14_0_8_um_filter_37_78</name>
    <dbReference type="NCBI Taxonomy" id="1974471"/>
    <lineage>
        <taxon>Bacteria</taxon>
        <taxon>Candidatus Komeiliibacteriota</taxon>
    </lineage>
</organism>
<dbReference type="SUPFAM" id="SSF46785">
    <property type="entry name" value="Winged helix' DNA-binding domain"/>
    <property type="match status" value="1"/>
</dbReference>
<evidence type="ECO:0000313" key="1">
    <source>
        <dbReference type="EMBL" id="PIY94044.1"/>
    </source>
</evidence>
<comment type="caution">
    <text evidence="1">The sequence shown here is derived from an EMBL/GenBank/DDBJ whole genome shotgun (WGS) entry which is preliminary data.</text>
</comment>